<dbReference type="EMBL" id="DQVR01000031">
    <property type="protein sequence ID" value="HIQ23641.1"/>
    <property type="molecule type" value="Genomic_DNA"/>
</dbReference>
<evidence type="ECO:0000256" key="3">
    <source>
        <dbReference type="ARBA" id="ARBA00022741"/>
    </source>
</evidence>
<keyword evidence="4" id="KW-0067">ATP-binding</keyword>
<keyword evidence="2 8" id="KW-0436">Ligase</keyword>
<keyword evidence="6" id="KW-0030">Aminoacyl-tRNA synthetase</keyword>
<dbReference type="Gene3D" id="3.30.2320.20">
    <property type="entry name" value="Class I aminoacyl-tRNA synthetases (RS)"/>
    <property type="match status" value="1"/>
</dbReference>
<organism evidence="8 9">
    <name type="scientific">Pyrodictium delaneyi</name>
    <dbReference type="NCBI Taxonomy" id="1273541"/>
    <lineage>
        <taxon>Archaea</taxon>
        <taxon>Thermoproteota</taxon>
        <taxon>Thermoprotei</taxon>
        <taxon>Desulfurococcales</taxon>
        <taxon>Pyrodictiaceae</taxon>
        <taxon>Pyrodictium</taxon>
    </lineage>
</organism>
<evidence type="ECO:0000313" key="9">
    <source>
        <dbReference type="Proteomes" id="UP000600071"/>
    </source>
</evidence>
<dbReference type="Gene3D" id="1.10.730.10">
    <property type="entry name" value="Isoleucyl-tRNA Synthetase, Domain 1"/>
    <property type="match status" value="1"/>
</dbReference>
<sequence>VLYEMSSDVAKYLELRNGKPGPALRKYVENWAKMFAPIAPHIAEEVWHEILGKDSFISVETWPAMDPKKRDAQAELLISYVDRLVDDVKSILRVYKGEAKSLVVAVAKPDSWQIARIVASYVSKGGQLRDAIRAVISSGVPGKEAAHIVRKLYEFLRSVDEAVLTLMESVQEFDEKEAVTKLKDYISRKTGIQKVEVYYVDEADGKIPQQKLKQVIPLRPAILIA</sequence>
<comment type="similarity">
    <text evidence="1">Belongs to the class-I aminoacyl-tRNA synthetase family.</text>
</comment>
<evidence type="ECO:0000256" key="1">
    <source>
        <dbReference type="ARBA" id="ARBA00005594"/>
    </source>
</evidence>
<dbReference type="GO" id="GO:0005524">
    <property type="term" value="F:ATP binding"/>
    <property type="evidence" value="ECO:0007669"/>
    <property type="project" value="UniProtKB-KW"/>
</dbReference>
<protein>
    <submittedName>
        <fullName evidence="8">Leucine--tRNA ligase</fullName>
    </submittedName>
</protein>
<feature type="non-terminal residue" evidence="8">
    <location>
        <position position="1"/>
    </location>
</feature>
<dbReference type="SUPFAM" id="SSF47323">
    <property type="entry name" value="Anticodon-binding domain of a subclass of class I aminoacyl-tRNA synthetases"/>
    <property type="match status" value="1"/>
</dbReference>
<proteinExistence type="inferred from homology"/>
<reference evidence="8" key="1">
    <citation type="journal article" date="2020" name="ISME J.">
        <title>Gammaproteobacteria mediating utilization of methyl-, sulfur- and petroleum organic compounds in deep ocean hydrothermal plumes.</title>
        <authorList>
            <person name="Zhou Z."/>
            <person name="Liu Y."/>
            <person name="Pan J."/>
            <person name="Cron B.R."/>
            <person name="Toner B.M."/>
            <person name="Anantharaman K."/>
            <person name="Breier J.A."/>
            <person name="Dick G.J."/>
            <person name="Li M."/>
        </authorList>
    </citation>
    <scope>NUCLEOTIDE SEQUENCE</scope>
    <source>
        <strain evidence="8">SZUA-1523</strain>
    </source>
</reference>
<keyword evidence="5" id="KW-0648">Protein biosynthesis</keyword>
<accession>A0A833A132</accession>
<comment type="caution">
    <text evidence="8">The sequence shown here is derived from an EMBL/GenBank/DDBJ whole genome shotgun (WGS) entry which is preliminary data.</text>
</comment>
<name>A0A833A132_9CREN</name>
<evidence type="ECO:0000259" key="7">
    <source>
        <dbReference type="Pfam" id="PF08264"/>
    </source>
</evidence>
<evidence type="ECO:0000256" key="4">
    <source>
        <dbReference type="ARBA" id="ARBA00022840"/>
    </source>
</evidence>
<dbReference type="GO" id="GO:0004823">
    <property type="term" value="F:leucine-tRNA ligase activity"/>
    <property type="evidence" value="ECO:0007669"/>
    <property type="project" value="InterPro"/>
</dbReference>
<dbReference type="InterPro" id="IPR013155">
    <property type="entry name" value="M/V/L/I-tRNA-synth_anticd-bd"/>
</dbReference>
<evidence type="ECO:0000313" key="8">
    <source>
        <dbReference type="EMBL" id="HIQ23641.1"/>
    </source>
</evidence>
<dbReference type="InterPro" id="IPR004493">
    <property type="entry name" value="Leu-tRNA-synth_Ia_arc/euk"/>
</dbReference>
<dbReference type="PANTHER" id="PTHR45794">
    <property type="entry name" value="LEUCYL-TRNA SYNTHETASE"/>
    <property type="match status" value="1"/>
</dbReference>
<evidence type="ECO:0000256" key="5">
    <source>
        <dbReference type="ARBA" id="ARBA00022917"/>
    </source>
</evidence>
<dbReference type="Pfam" id="PF08264">
    <property type="entry name" value="Anticodon_1"/>
    <property type="match status" value="1"/>
</dbReference>
<dbReference type="InterPro" id="IPR009080">
    <property type="entry name" value="tRNAsynth_Ia_anticodon-bd"/>
</dbReference>
<dbReference type="Proteomes" id="UP000600071">
    <property type="component" value="Unassembled WGS sequence"/>
</dbReference>
<dbReference type="PANTHER" id="PTHR45794:SF1">
    <property type="entry name" value="LEUCINE--TRNA LIGASE, CYTOPLASMIC"/>
    <property type="match status" value="1"/>
</dbReference>
<gene>
    <name evidence="8" type="ORF">EYH50_01165</name>
</gene>
<evidence type="ECO:0000256" key="2">
    <source>
        <dbReference type="ARBA" id="ARBA00022598"/>
    </source>
</evidence>
<feature type="domain" description="Methionyl/Valyl/Leucyl/Isoleucyl-tRNA synthetase anticodon-binding" evidence="7">
    <location>
        <begin position="3"/>
        <end position="101"/>
    </location>
</feature>
<evidence type="ECO:0000256" key="6">
    <source>
        <dbReference type="ARBA" id="ARBA00023146"/>
    </source>
</evidence>
<dbReference type="AlphaFoldDB" id="A0A833A132"/>
<dbReference type="GO" id="GO:0006429">
    <property type="term" value="P:leucyl-tRNA aminoacylation"/>
    <property type="evidence" value="ECO:0007669"/>
    <property type="project" value="InterPro"/>
</dbReference>
<keyword evidence="3" id="KW-0547">Nucleotide-binding</keyword>
<dbReference type="Gene3D" id="1.10.10.720">
    <property type="entry name" value="leucyl-tRNA synthetase"/>
    <property type="match status" value="1"/>
</dbReference>